<protein>
    <recommendedName>
        <fullName evidence="9">Cobalamin biosynthesis protein CobD</fullName>
    </recommendedName>
</protein>
<feature type="transmembrane region" description="Helical" evidence="9">
    <location>
        <begin position="88"/>
        <end position="105"/>
    </location>
</feature>
<keyword evidence="4 9" id="KW-1003">Cell membrane</keyword>
<comment type="similarity">
    <text evidence="3 9">Belongs to the CobD/CbiB family.</text>
</comment>
<comment type="caution">
    <text evidence="9">Lacks conserved residue(s) required for the propagation of feature annotation.</text>
</comment>
<keyword evidence="11" id="KW-1185">Reference proteome</keyword>
<organism evidence="10 11">
    <name type="scientific">Rugosibacter aromaticivorans</name>
    <dbReference type="NCBI Taxonomy" id="1565605"/>
    <lineage>
        <taxon>Bacteria</taxon>
        <taxon>Pseudomonadati</taxon>
        <taxon>Pseudomonadota</taxon>
        <taxon>Betaproteobacteria</taxon>
        <taxon>Nitrosomonadales</taxon>
        <taxon>Sterolibacteriaceae</taxon>
        <taxon>Rugosibacter</taxon>
    </lineage>
</organism>
<evidence type="ECO:0000256" key="3">
    <source>
        <dbReference type="ARBA" id="ARBA00006263"/>
    </source>
</evidence>
<evidence type="ECO:0000256" key="5">
    <source>
        <dbReference type="ARBA" id="ARBA00022573"/>
    </source>
</evidence>
<dbReference type="PATRIC" id="fig|1565605.3.peg.1732"/>
<dbReference type="UniPathway" id="UPA00148"/>
<evidence type="ECO:0000313" key="10">
    <source>
        <dbReference type="EMBL" id="AJP49527.1"/>
    </source>
</evidence>
<dbReference type="GO" id="GO:0005886">
    <property type="term" value="C:plasma membrane"/>
    <property type="evidence" value="ECO:0007669"/>
    <property type="project" value="UniProtKB-SubCell"/>
</dbReference>
<reference evidence="10 11" key="1">
    <citation type="journal article" date="2015" name="Genome Announc.">
        <title>Complete Genome Sequence of a Novel Bacterium within the Family Rhodocyclaceae That Degrades Polycyclic Aromatic Hydrocarbons.</title>
        <authorList>
            <person name="Singleton D.R."/>
            <person name="Dickey A.N."/>
            <person name="Scholl E.H."/>
            <person name="Wright F.A."/>
            <person name="Aitken M.D."/>
        </authorList>
    </citation>
    <scope>NUCLEOTIDE SEQUENCE [LARGE SCALE GENOMIC DNA]</scope>
    <source>
        <strain evidence="11">PG1-Ca6</strain>
    </source>
</reference>
<keyword evidence="8 9" id="KW-0472">Membrane</keyword>
<dbReference type="PANTHER" id="PTHR34308:SF1">
    <property type="entry name" value="COBALAMIN BIOSYNTHESIS PROTEIN CBIB"/>
    <property type="match status" value="1"/>
</dbReference>
<dbReference type="KEGG" id="rbu:PG1C_08170"/>
<evidence type="ECO:0000256" key="6">
    <source>
        <dbReference type="ARBA" id="ARBA00022692"/>
    </source>
</evidence>
<comment type="subcellular location">
    <subcellularLocation>
        <location evidence="1 9">Cell membrane</location>
        <topology evidence="1 9">Multi-pass membrane protein</topology>
    </subcellularLocation>
</comment>
<proteinExistence type="inferred from homology"/>
<sequence>MDIFPALPVAMAAGVLLDRLLGEPRRFHPLVGFGAVANRVESLLRQGAPGHPLFNRVRGLLGWLLLVVPVVALIAALAIFCGRQTWGGAVDIALLYFALGARSLVQHGEQVARDLAANDLAAARAHVGWMVSRDTSSLDDEGVARAAVESILENGNDAVFGALFWFCIAGGAGALLFRLANTLDAMWGYKDTRRIYFGWAAARIDDMLNLIPARLTALTYAVLGDTRTALVCWRTQAGAWASPNAGPVIAAGAGAIGVQLGGAAMYHGEYEMRPKVGAGKATALEGGRARNALLAVADGETANAVHIQRALALVVRGQWVWVAVVTIFITIVAVINHA</sequence>
<comment type="pathway">
    <text evidence="2 9">Cofactor biosynthesis; adenosylcobalamin biosynthesis.</text>
</comment>
<evidence type="ECO:0000256" key="4">
    <source>
        <dbReference type="ARBA" id="ARBA00022475"/>
    </source>
</evidence>
<evidence type="ECO:0000256" key="7">
    <source>
        <dbReference type="ARBA" id="ARBA00022989"/>
    </source>
</evidence>
<keyword evidence="7 9" id="KW-1133">Transmembrane helix</keyword>
<feature type="transmembrane region" description="Helical" evidence="9">
    <location>
        <begin position="319"/>
        <end position="337"/>
    </location>
</feature>
<dbReference type="GO" id="GO:0015420">
    <property type="term" value="F:ABC-type vitamin B12 transporter activity"/>
    <property type="evidence" value="ECO:0007669"/>
    <property type="project" value="UniProtKB-UniRule"/>
</dbReference>
<dbReference type="HAMAP" id="MF_00024">
    <property type="entry name" value="CobD_CbiB"/>
    <property type="match status" value="1"/>
</dbReference>
<feature type="transmembrane region" description="Helical" evidence="9">
    <location>
        <begin position="158"/>
        <end position="180"/>
    </location>
</feature>
<dbReference type="HOGENOM" id="CLU_054212_1_0_4"/>
<dbReference type="Proteomes" id="UP000061603">
    <property type="component" value="Chromosome"/>
</dbReference>
<dbReference type="AlphaFoldDB" id="A0A0C5J3C5"/>
<name>A0A0C5J3C5_9PROT</name>
<dbReference type="InterPro" id="IPR004485">
    <property type="entry name" value="Cobalamin_biosynth_CobD/CbiB"/>
</dbReference>
<dbReference type="PANTHER" id="PTHR34308">
    <property type="entry name" value="COBALAMIN BIOSYNTHESIS PROTEIN CBIB"/>
    <property type="match status" value="1"/>
</dbReference>
<evidence type="ECO:0000256" key="9">
    <source>
        <dbReference type="HAMAP-Rule" id="MF_00024"/>
    </source>
</evidence>
<evidence type="ECO:0000256" key="8">
    <source>
        <dbReference type="ARBA" id="ARBA00023136"/>
    </source>
</evidence>
<dbReference type="STRING" id="1565605.PG1C_08170"/>
<dbReference type="EMBL" id="CP010554">
    <property type="protein sequence ID" value="AJP49527.1"/>
    <property type="molecule type" value="Genomic_DNA"/>
</dbReference>
<keyword evidence="5 9" id="KW-0169">Cobalamin biosynthesis</keyword>
<keyword evidence="6 9" id="KW-0812">Transmembrane</keyword>
<gene>
    <name evidence="9" type="primary">cobD</name>
    <name evidence="10" type="ORF">PG1C_08170</name>
</gene>
<dbReference type="Pfam" id="PF03186">
    <property type="entry name" value="CobD_Cbib"/>
    <property type="match status" value="1"/>
</dbReference>
<evidence type="ECO:0000313" key="11">
    <source>
        <dbReference type="Proteomes" id="UP000061603"/>
    </source>
</evidence>
<evidence type="ECO:0000256" key="1">
    <source>
        <dbReference type="ARBA" id="ARBA00004651"/>
    </source>
</evidence>
<feature type="transmembrane region" description="Helical" evidence="9">
    <location>
        <begin position="60"/>
        <end position="81"/>
    </location>
</feature>
<comment type="function">
    <text evidence="9">Converts cobyric acid to cobinamide by the addition of aminopropanol on the F carboxylic group.</text>
</comment>
<dbReference type="NCBIfam" id="TIGR00380">
    <property type="entry name" value="cobal_cbiB"/>
    <property type="match status" value="1"/>
</dbReference>
<accession>A0A0C5J3C5</accession>
<evidence type="ECO:0000256" key="2">
    <source>
        <dbReference type="ARBA" id="ARBA00004953"/>
    </source>
</evidence>
<dbReference type="GO" id="GO:0009236">
    <property type="term" value="P:cobalamin biosynthetic process"/>
    <property type="evidence" value="ECO:0007669"/>
    <property type="project" value="UniProtKB-UniRule"/>
</dbReference>
<dbReference type="GO" id="GO:0048472">
    <property type="term" value="F:threonine-phosphate decarboxylase activity"/>
    <property type="evidence" value="ECO:0007669"/>
    <property type="project" value="InterPro"/>
</dbReference>